<feature type="region of interest" description="Disordered" evidence="1">
    <location>
        <begin position="119"/>
        <end position="141"/>
    </location>
</feature>
<organism evidence="4 6">
    <name type="scientific">Chryseobacterium indoltheticum</name>
    <dbReference type="NCBI Taxonomy" id="254"/>
    <lineage>
        <taxon>Bacteria</taxon>
        <taxon>Pseudomonadati</taxon>
        <taxon>Bacteroidota</taxon>
        <taxon>Flavobacteriia</taxon>
        <taxon>Flavobacteriales</taxon>
        <taxon>Weeksellaceae</taxon>
        <taxon>Chryseobacterium group</taxon>
        <taxon>Chryseobacterium</taxon>
    </lineage>
</organism>
<dbReference type="GeneID" id="303673742"/>
<proteinExistence type="predicted"/>
<dbReference type="KEGG" id="cil:EG358_08530"/>
<dbReference type="OrthoDB" id="852536at2"/>
<sequence>MGKFTLIILLVYAGYYLGNIAYDLFVKKQNIAKSDDSEEFSLAEFSEQYREDLKVIRIEDVENLRTPSSFSKKELFAEPDSPGQRYDLEYWRERFEAEENIDSFEPVVVLQSESADNSDKWSASVKRDTEMPEAEKSSVSSVQANREKFRNLLNLAETSVQLIAHPDGYKIYQSMM</sequence>
<evidence type="ECO:0000256" key="1">
    <source>
        <dbReference type="SAM" id="MobiDB-lite"/>
    </source>
</evidence>
<keyword evidence="2" id="KW-0812">Transmembrane</keyword>
<gene>
    <name evidence="4" type="ORF">NCTC13560_02322</name>
    <name evidence="3" type="ORF">SAMN05421682_110142</name>
</gene>
<keyword evidence="5" id="KW-1185">Reference proteome</keyword>
<reference evidence="4 6" key="2">
    <citation type="submission" date="2018-06" db="EMBL/GenBank/DDBJ databases">
        <authorList>
            <consortium name="Pathogen Informatics"/>
            <person name="Doyle S."/>
        </authorList>
    </citation>
    <scope>NUCLEOTIDE SEQUENCE [LARGE SCALE GENOMIC DNA]</scope>
    <source>
        <strain evidence="4 6">NCTC13560</strain>
    </source>
</reference>
<evidence type="ECO:0000313" key="4">
    <source>
        <dbReference type="EMBL" id="SUX44023.1"/>
    </source>
</evidence>
<name>A0A381FC15_9FLAO</name>
<reference evidence="3 5" key="1">
    <citation type="submission" date="2017-01" db="EMBL/GenBank/DDBJ databases">
        <authorList>
            <person name="Varghese N."/>
            <person name="Submissions S."/>
        </authorList>
    </citation>
    <scope>NUCLEOTIDE SEQUENCE [LARGE SCALE GENOMIC DNA]</scope>
    <source>
        <strain evidence="3 5">ATCC 27950</strain>
    </source>
</reference>
<dbReference type="Proteomes" id="UP000255231">
    <property type="component" value="Unassembled WGS sequence"/>
</dbReference>
<evidence type="ECO:0000256" key="2">
    <source>
        <dbReference type="SAM" id="Phobius"/>
    </source>
</evidence>
<feature type="transmembrane region" description="Helical" evidence="2">
    <location>
        <begin position="6"/>
        <end position="25"/>
    </location>
</feature>
<dbReference type="EMBL" id="UFVS01000001">
    <property type="protein sequence ID" value="SUX44023.1"/>
    <property type="molecule type" value="Genomic_DNA"/>
</dbReference>
<keyword evidence="2" id="KW-1133">Transmembrane helix</keyword>
<protein>
    <submittedName>
        <fullName evidence="4">Uncharacterized protein</fullName>
    </submittedName>
</protein>
<dbReference type="RefSeq" id="WP_076561654.1">
    <property type="nucleotide sequence ID" value="NZ_CP033929.1"/>
</dbReference>
<evidence type="ECO:0000313" key="6">
    <source>
        <dbReference type="Proteomes" id="UP000255231"/>
    </source>
</evidence>
<dbReference type="EMBL" id="FTMF01000010">
    <property type="protein sequence ID" value="SIQ95540.1"/>
    <property type="molecule type" value="Genomic_DNA"/>
</dbReference>
<dbReference type="Proteomes" id="UP000185725">
    <property type="component" value="Unassembled WGS sequence"/>
</dbReference>
<evidence type="ECO:0000313" key="3">
    <source>
        <dbReference type="EMBL" id="SIQ95540.1"/>
    </source>
</evidence>
<feature type="compositionally biased region" description="Basic and acidic residues" evidence="1">
    <location>
        <begin position="125"/>
        <end position="136"/>
    </location>
</feature>
<keyword evidence="2" id="KW-0472">Membrane</keyword>
<evidence type="ECO:0000313" key="5">
    <source>
        <dbReference type="Proteomes" id="UP000185725"/>
    </source>
</evidence>
<dbReference type="AlphaFoldDB" id="A0A381FC15"/>
<accession>A0A381FC15</accession>